<dbReference type="AlphaFoldDB" id="A0AAV5MTN8"/>
<name>A0AAV5MTN8_9ROSI</name>
<gene>
    <name evidence="1" type="ORF">SLEP1_g59045</name>
</gene>
<evidence type="ECO:0000313" key="1">
    <source>
        <dbReference type="EMBL" id="GKV52469.1"/>
    </source>
</evidence>
<comment type="caution">
    <text evidence="1">The sequence shown here is derived from an EMBL/GenBank/DDBJ whole genome shotgun (WGS) entry which is preliminary data.</text>
</comment>
<evidence type="ECO:0000313" key="2">
    <source>
        <dbReference type="Proteomes" id="UP001054252"/>
    </source>
</evidence>
<dbReference type="Proteomes" id="UP001054252">
    <property type="component" value="Unassembled WGS sequence"/>
</dbReference>
<protein>
    <submittedName>
        <fullName evidence="1">Uncharacterized protein</fullName>
    </submittedName>
</protein>
<sequence length="42" mass="4942">MCHTLSDRALVAVRLERSWSLRALMRPYDISLKTPLLKHFCL</sequence>
<dbReference type="EMBL" id="BPVZ01000715">
    <property type="protein sequence ID" value="GKV52469.1"/>
    <property type="molecule type" value="Genomic_DNA"/>
</dbReference>
<keyword evidence="2" id="KW-1185">Reference proteome</keyword>
<reference evidence="1 2" key="1">
    <citation type="journal article" date="2021" name="Commun. Biol.">
        <title>The genome of Shorea leprosula (Dipterocarpaceae) highlights the ecological relevance of drought in aseasonal tropical rainforests.</title>
        <authorList>
            <person name="Ng K.K.S."/>
            <person name="Kobayashi M.J."/>
            <person name="Fawcett J.A."/>
            <person name="Hatakeyama M."/>
            <person name="Paape T."/>
            <person name="Ng C.H."/>
            <person name="Ang C.C."/>
            <person name="Tnah L.H."/>
            <person name="Lee C.T."/>
            <person name="Nishiyama T."/>
            <person name="Sese J."/>
            <person name="O'Brien M.J."/>
            <person name="Copetti D."/>
            <person name="Mohd Noor M.I."/>
            <person name="Ong R.C."/>
            <person name="Putra M."/>
            <person name="Sireger I.Z."/>
            <person name="Indrioko S."/>
            <person name="Kosugi Y."/>
            <person name="Izuno A."/>
            <person name="Isagi Y."/>
            <person name="Lee S.L."/>
            <person name="Shimizu K.K."/>
        </authorList>
    </citation>
    <scope>NUCLEOTIDE SEQUENCE [LARGE SCALE GENOMIC DNA]</scope>
    <source>
        <strain evidence="1">214</strain>
    </source>
</reference>
<proteinExistence type="predicted"/>
<organism evidence="1 2">
    <name type="scientific">Rubroshorea leprosula</name>
    <dbReference type="NCBI Taxonomy" id="152421"/>
    <lineage>
        <taxon>Eukaryota</taxon>
        <taxon>Viridiplantae</taxon>
        <taxon>Streptophyta</taxon>
        <taxon>Embryophyta</taxon>
        <taxon>Tracheophyta</taxon>
        <taxon>Spermatophyta</taxon>
        <taxon>Magnoliopsida</taxon>
        <taxon>eudicotyledons</taxon>
        <taxon>Gunneridae</taxon>
        <taxon>Pentapetalae</taxon>
        <taxon>rosids</taxon>
        <taxon>malvids</taxon>
        <taxon>Malvales</taxon>
        <taxon>Dipterocarpaceae</taxon>
        <taxon>Rubroshorea</taxon>
    </lineage>
</organism>
<accession>A0AAV5MTN8</accession>